<gene>
    <name evidence="1" type="ORF">RRG08_001061</name>
</gene>
<dbReference type="EMBL" id="JAWDGP010001087">
    <property type="protein sequence ID" value="KAK3794913.1"/>
    <property type="molecule type" value="Genomic_DNA"/>
</dbReference>
<proteinExistence type="predicted"/>
<keyword evidence="2" id="KW-1185">Reference proteome</keyword>
<protein>
    <submittedName>
        <fullName evidence="1">Uncharacterized protein</fullName>
    </submittedName>
</protein>
<accession>A0AAE1AVY9</accession>
<dbReference type="AlphaFoldDB" id="A0AAE1AVY9"/>
<reference evidence="1" key="1">
    <citation type="journal article" date="2023" name="G3 (Bethesda)">
        <title>A reference genome for the long-term kleptoplast-retaining sea slug Elysia crispata morphotype clarki.</title>
        <authorList>
            <person name="Eastman K.E."/>
            <person name="Pendleton A.L."/>
            <person name="Shaikh M.A."/>
            <person name="Suttiyut T."/>
            <person name="Ogas R."/>
            <person name="Tomko P."/>
            <person name="Gavelis G."/>
            <person name="Widhalm J.R."/>
            <person name="Wisecaver J.H."/>
        </authorList>
    </citation>
    <scope>NUCLEOTIDE SEQUENCE</scope>
    <source>
        <strain evidence="1">ECLA1</strain>
    </source>
</reference>
<comment type="caution">
    <text evidence="1">The sequence shown here is derived from an EMBL/GenBank/DDBJ whole genome shotgun (WGS) entry which is preliminary data.</text>
</comment>
<organism evidence="1 2">
    <name type="scientific">Elysia crispata</name>
    <name type="common">lettuce slug</name>
    <dbReference type="NCBI Taxonomy" id="231223"/>
    <lineage>
        <taxon>Eukaryota</taxon>
        <taxon>Metazoa</taxon>
        <taxon>Spiralia</taxon>
        <taxon>Lophotrochozoa</taxon>
        <taxon>Mollusca</taxon>
        <taxon>Gastropoda</taxon>
        <taxon>Heterobranchia</taxon>
        <taxon>Euthyneura</taxon>
        <taxon>Panpulmonata</taxon>
        <taxon>Sacoglossa</taxon>
        <taxon>Placobranchoidea</taxon>
        <taxon>Plakobranchidae</taxon>
        <taxon>Elysia</taxon>
    </lineage>
</organism>
<sequence length="144" mass="16110">MEAVEFTLLGQVAFLLKDGEFKDTFQNFKMPKARKSENQKSDEVCVSFSCLTPRVGDSALTFFLCVTGIWHRVMASLDATTGYRLMFTGHIVFHAIVIQSAIQAVTATPSISSGRVDQHNPQNLREKRSRMYLIPSETETGALF</sequence>
<evidence type="ECO:0000313" key="2">
    <source>
        <dbReference type="Proteomes" id="UP001283361"/>
    </source>
</evidence>
<name>A0AAE1AVY9_9GAST</name>
<evidence type="ECO:0000313" key="1">
    <source>
        <dbReference type="EMBL" id="KAK3794913.1"/>
    </source>
</evidence>
<dbReference type="Proteomes" id="UP001283361">
    <property type="component" value="Unassembled WGS sequence"/>
</dbReference>